<comment type="caution">
    <text evidence="2">The sequence shown here is derived from an EMBL/GenBank/DDBJ whole genome shotgun (WGS) entry which is preliminary data.</text>
</comment>
<evidence type="ECO:0000313" key="3">
    <source>
        <dbReference type="Proteomes" id="UP000027647"/>
    </source>
</evidence>
<dbReference type="STRING" id="1044.EH31_12845"/>
<reference evidence="2 3" key="1">
    <citation type="submission" date="2014-04" db="EMBL/GenBank/DDBJ databases">
        <title>A comprehensive comparison of genomes of Erythrobacter spp. strains.</title>
        <authorList>
            <person name="Zheng Q."/>
        </authorList>
    </citation>
    <scope>NUCLEOTIDE SEQUENCE [LARGE SCALE GENOMIC DNA]</scope>
    <source>
        <strain evidence="2 3">DSM 6997</strain>
    </source>
</reference>
<keyword evidence="1" id="KW-0732">Signal</keyword>
<sequence>MSKGWAALLVLPCAVLPAGCWSNSVTVSDDVKLIQLHGSTWALTDENSDMLVGPRVTAIICKETIAWGSKDGASYFIIDLRSNDVEQGISQRRLDARLRDFGVTFAEPHKVSSLERSFSGCG</sequence>
<evidence type="ECO:0000313" key="2">
    <source>
        <dbReference type="EMBL" id="KEO89526.1"/>
    </source>
</evidence>
<dbReference type="AlphaFoldDB" id="A0A074M4E6"/>
<gene>
    <name evidence="2" type="ORF">EH31_12845</name>
</gene>
<protein>
    <submittedName>
        <fullName evidence="2">Uncharacterized protein</fullName>
    </submittedName>
</protein>
<organism evidence="2 3">
    <name type="scientific">Erythrobacter longus</name>
    <dbReference type="NCBI Taxonomy" id="1044"/>
    <lineage>
        <taxon>Bacteria</taxon>
        <taxon>Pseudomonadati</taxon>
        <taxon>Pseudomonadota</taxon>
        <taxon>Alphaproteobacteria</taxon>
        <taxon>Sphingomonadales</taxon>
        <taxon>Erythrobacteraceae</taxon>
        <taxon>Erythrobacter/Porphyrobacter group</taxon>
        <taxon>Erythrobacter</taxon>
    </lineage>
</organism>
<dbReference type="EMBL" id="JMIW01000005">
    <property type="protein sequence ID" value="KEO89526.1"/>
    <property type="molecule type" value="Genomic_DNA"/>
</dbReference>
<accession>A0A074M4E6</accession>
<dbReference type="Proteomes" id="UP000027647">
    <property type="component" value="Unassembled WGS sequence"/>
</dbReference>
<evidence type="ECO:0000256" key="1">
    <source>
        <dbReference type="SAM" id="SignalP"/>
    </source>
</evidence>
<proteinExistence type="predicted"/>
<feature type="chain" id="PRO_5001698462" evidence="1">
    <location>
        <begin position="23"/>
        <end position="122"/>
    </location>
</feature>
<keyword evidence="3" id="KW-1185">Reference proteome</keyword>
<name>A0A074M4E6_ERYLO</name>
<feature type="signal peptide" evidence="1">
    <location>
        <begin position="1"/>
        <end position="22"/>
    </location>
</feature>